<dbReference type="PROSITE" id="PS50103">
    <property type="entry name" value="ZF_C3H1"/>
    <property type="match status" value="1"/>
</dbReference>
<feature type="region of interest" description="Disordered" evidence="2">
    <location>
        <begin position="153"/>
        <end position="173"/>
    </location>
</feature>
<keyword evidence="1" id="KW-0479">Metal-binding</keyword>
<feature type="zinc finger region" description="C3H1-type" evidence="1">
    <location>
        <begin position="111"/>
        <end position="134"/>
    </location>
</feature>
<protein>
    <recommendedName>
        <fullName evidence="3">C3H1-type domain-containing protein</fullName>
    </recommendedName>
</protein>
<keyword evidence="5" id="KW-1185">Reference proteome</keyword>
<sequence>GDEWISGIGITAPRIRSRDWLAADGASSRHPSRRAASGAPLEAMLVPASPYVADLQLGRAPGALPPHPVVLFAAAPLALLPGCALGTPPPPAAVCTSSRGSKNHFRGQCRPCRFHEAPEKCPRGEDCNFCHFPHGEEKFAKMDAFSTKARMRRPRRGAAPGTGPADAPGPAHGAAWQAFGAAGTERPTALLPSAPPECCVADQGQLADQPGADALGAARGAAWQALGAADTERLTAILLSEPPEHGVADKERLKAILVSAQPEHYDD</sequence>
<name>A0ABN9X6L1_9DINO</name>
<accession>A0ABN9X6L1</accession>
<reference evidence="4" key="1">
    <citation type="submission" date="2023-10" db="EMBL/GenBank/DDBJ databases">
        <authorList>
            <person name="Chen Y."/>
            <person name="Shah S."/>
            <person name="Dougan E. K."/>
            <person name="Thang M."/>
            <person name="Chan C."/>
        </authorList>
    </citation>
    <scope>NUCLEOTIDE SEQUENCE [LARGE SCALE GENOMIC DNA]</scope>
</reference>
<keyword evidence="1" id="KW-0862">Zinc</keyword>
<gene>
    <name evidence="4" type="ORF">PCOR1329_LOCUS72790</name>
</gene>
<feature type="compositionally biased region" description="Low complexity" evidence="2">
    <location>
        <begin position="157"/>
        <end position="173"/>
    </location>
</feature>
<organism evidence="4 5">
    <name type="scientific">Prorocentrum cordatum</name>
    <dbReference type="NCBI Taxonomy" id="2364126"/>
    <lineage>
        <taxon>Eukaryota</taxon>
        <taxon>Sar</taxon>
        <taxon>Alveolata</taxon>
        <taxon>Dinophyceae</taxon>
        <taxon>Prorocentrales</taxon>
        <taxon>Prorocentraceae</taxon>
        <taxon>Prorocentrum</taxon>
    </lineage>
</organism>
<keyword evidence="1" id="KW-0863">Zinc-finger</keyword>
<evidence type="ECO:0000256" key="1">
    <source>
        <dbReference type="PROSITE-ProRule" id="PRU00723"/>
    </source>
</evidence>
<comment type="caution">
    <text evidence="4">The sequence shown here is derived from an EMBL/GenBank/DDBJ whole genome shotgun (WGS) entry which is preliminary data.</text>
</comment>
<evidence type="ECO:0000313" key="4">
    <source>
        <dbReference type="EMBL" id="CAK0893460.1"/>
    </source>
</evidence>
<proteinExistence type="predicted"/>
<feature type="domain" description="C3H1-type" evidence="3">
    <location>
        <begin position="111"/>
        <end position="134"/>
    </location>
</feature>
<evidence type="ECO:0000313" key="5">
    <source>
        <dbReference type="Proteomes" id="UP001189429"/>
    </source>
</evidence>
<dbReference type="Proteomes" id="UP001189429">
    <property type="component" value="Unassembled WGS sequence"/>
</dbReference>
<evidence type="ECO:0000259" key="3">
    <source>
        <dbReference type="PROSITE" id="PS50103"/>
    </source>
</evidence>
<feature type="non-terminal residue" evidence="4">
    <location>
        <position position="1"/>
    </location>
</feature>
<evidence type="ECO:0000256" key="2">
    <source>
        <dbReference type="SAM" id="MobiDB-lite"/>
    </source>
</evidence>
<dbReference type="InterPro" id="IPR000571">
    <property type="entry name" value="Znf_CCCH"/>
</dbReference>
<dbReference type="EMBL" id="CAUYUJ010019753">
    <property type="protein sequence ID" value="CAK0893460.1"/>
    <property type="molecule type" value="Genomic_DNA"/>
</dbReference>